<dbReference type="InterPro" id="IPR004507">
    <property type="entry name" value="UbiX-like"/>
</dbReference>
<feature type="compositionally biased region" description="Polar residues" evidence="3">
    <location>
        <begin position="573"/>
        <end position="591"/>
    </location>
</feature>
<dbReference type="PANTHER" id="PTHR43374:SF1">
    <property type="entry name" value="FLAVIN PRENYLTRANSFERASE PAD1, MITOCHONDRIAL"/>
    <property type="match status" value="1"/>
</dbReference>
<dbReference type="InterPro" id="IPR007219">
    <property type="entry name" value="XnlR_reg_dom"/>
</dbReference>
<dbReference type="Pfam" id="PF04082">
    <property type="entry name" value="Fungal_trans"/>
    <property type="match status" value="1"/>
</dbReference>
<dbReference type="PANTHER" id="PTHR43374">
    <property type="entry name" value="FLAVIN PRENYLTRANSFERASE"/>
    <property type="match status" value="1"/>
</dbReference>
<accession>A0AAE8MM28</accession>
<feature type="compositionally biased region" description="Basic and acidic residues" evidence="3">
    <location>
        <begin position="16"/>
        <end position="25"/>
    </location>
</feature>
<feature type="compositionally biased region" description="Polar residues" evidence="3">
    <location>
        <begin position="102"/>
        <end position="121"/>
    </location>
</feature>
<reference evidence="5" key="1">
    <citation type="submission" date="2018-03" db="EMBL/GenBank/DDBJ databases">
        <authorList>
            <person name="Guldener U."/>
        </authorList>
    </citation>
    <scope>NUCLEOTIDE SEQUENCE</scope>
</reference>
<dbReference type="CDD" id="cd12148">
    <property type="entry name" value="fungal_TF_MHR"/>
    <property type="match status" value="1"/>
</dbReference>
<feature type="domain" description="Zn(2)-C6 fungal-type" evidence="4">
    <location>
        <begin position="45"/>
        <end position="76"/>
    </location>
</feature>
<dbReference type="SMART" id="SM00906">
    <property type="entry name" value="Fungal_trans"/>
    <property type="match status" value="1"/>
</dbReference>
<dbReference type="AlphaFoldDB" id="A0AAE8MM28"/>
<dbReference type="GO" id="GO:0006351">
    <property type="term" value="P:DNA-templated transcription"/>
    <property type="evidence" value="ECO:0007669"/>
    <property type="project" value="InterPro"/>
</dbReference>
<keyword evidence="6" id="KW-1185">Reference proteome</keyword>
<feature type="region of interest" description="Disordered" evidence="3">
    <location>
        <begin position="573"/>
        <end position="593"/>
    </location>
</feature>
<keyword evidence="1" id="KW-0479">Metal-binding</keyword>
<evidence type="ECO:0000256" key="3">
    <source>
        <dbReference type="SAM" id="MobiDB-lite"/>
    </source>
</evidence>
<gene>
    <name evidence="5" type="ORF">FTOL_12432</name>
</gene>
<dbReference type="GO" id="GO:0000981">
    <property type="term" value="F:DNA-binding transcription factor activity, RNA polymerase II-specific"/>
    <property type="evidence" value="ECO:0007669"/>
    <property type="project" value="InterPro"/>
</dbReference>
<evidence type="ECO:0000313" key="6">
    <source>
        <dbReference type="Proteomes" id="UP001187734"/>
    </source>
</evidence>
<sequence length="645" mass="72509">MSSSLQSTPNNPSHLSDLRDAAADARPTDLKKILRERQLARNRKACLPCRERKVRCNHQQPCQTCVKRGHADLCFYDQAPEPRSPRLIQLNQPATDLDHGNNNDTFSANPTSHDNRTSIPTPSLLGGNSIISVARLNSAQPQSDNERRAAFETGIFPLLGMNEASDSEQSPRPGRSDLKLADDQEMIALFSFYRDRVHPFQFVIDDLAEIEELVCSLVNRDTEVGQVDNHSLCLLHAILAAGAQFSDLNTAARVPKSREELQSALGLLGSFDLLWNPSKRLIQALLILGHVLQNDMNPRAAWILGGTTVRLALSIGLHQPATIPDTLRLMPGESQHLRLAIVWQDALLSLAFDRPPASQEMNLESDLPKIFPNALPSQVLNYQQAMNWLCHLTLRHLRNLSEGPWLEHCVLFFQDFRNLEASLAPHLEAHQSCTSIQELQEHYSLKLHRNFVLSTFCRPILSIKTRGSCSDEDYSRILGRFQTALKQSVRAFIKLRSMSSHATSSWAFVHNGLSSALLLSFIRQDSEADETRQIQAELMRTLTERSEEVGQFSTAHKKALRAMQALQRLAEQNASRVQPLGSSNERQSTSFPEGMDISFDPLNASQEQSMLSMDEWLRTFDFDAFSPLESYNFIMSDQVPPDTNF</sequence>
<dbReference type="GO" id="GO:0016831">
    <property type="term" value="F:carboxy-lyase activity"/>
    <property type="evidence" value="ECO:0007669"/>
    <property type="project" value="TreeGrafter"/>
</dbReference>
<comment type="caution">
    <text evidence="5">The sequence shown here is derived from an EMBL/GenBank/DDBJ whole genome shotgun (WGS) entry which is preliminary data.</text>
</comment>
<proteinExistence type="predicted"/>
<evidence type="ECO:0000313" key="5">
    <source>
        <dbReference type="EMBL" id="SPJ87963.1"/>
    </source>
</evidence>
<dbReference type="PROSITE" id="PS50048">
    <property type="entry name" value="ZN2_CY6_FUNGAL_2"/>
    <property type="match status" value="1"/>
</dbReference>
<dbReference type="SMART" id="SM00066">
    <property type="entry name" value="GAL4"/>
    <property type="match status" value="1"/>
</dbReference>
<dbReference type="GO" id="GO:0003677">
    <property type="term" value="F:DNA binding"/>
    <property type="evidence" value="ECO:0007669"/>
    <property type="project" value="InterPro"/>
</dbReference>
<dbReference type="PROSITE" id="PS00463">
    <property type="entry name" value="ZN2_CY6_FUNGAL_1"/>
    <property type="match status" value="1"/>
</dbReference>
<dbReference type="Pfam" id="PF00172">
    <property type="entry name" value="Zn_clus"/>
    <property type="match status" value="1"/>
</dbReference>
<evidence type="ECO:0000256" key="2">
    <source>
        <dbReference type="ARBA" id="ARBA00023242"/>
    </source>
</evidence>
<feature type="region of interest" description="Disordered" evidence="3">
    <location>
        <begin position="1"/>
        <end position="25"/>
    </location>
</feature>
<dbReference type="EMBL" id="ONZP01000592">
    <property type="protein sequence ID" value="SPJ87963.1"/>
    <property type="molecule type" value="Genomic_DNA"/>
</dbReference>
<protein>
    <recommendedName>
        <fullName evidence="4">Zn(2)-C6 fungal-type domain-containing protein</fullName>
    </recommendedName>
</protein>
<dbReference type="SUPFAM" id="SSF57701">
    <property type="entry name" value="Zn2/Cys6 DNA-binding domain"/>
    <property type="match status" value="1"/>
</dbReference>
<dbReference type="InterPro" id="IPR001138">
    <property type="entry name" value="Zn2Cys6_DnaBD"/>
</dbReference>
<dbReference type="GO" id="GO:0008270">
    <property type="term" value="F:zinc ion binding"/>
    <property type="evidence" value="ECO:0007669"/>
    <property type="project" value="InterPro"/>
</dbReference>
<dbReference type="CDD" id="cd00067">
    <property type="entry name" value="GAL4"/>
    <property type="match status" value="1"/>
</dbReference>
<feature type="compositionally biased region" description="Polar residues" evidence="3">
    <location>
        <begin position="1"/>
        <end position="14"/>
    </location>
</feature>
<keyword evidence="2" id="KW-0539">Nucleus</keyword>
<feature type="region of interest" description="Disordered" evidence="3">
    <location>
        <begin position="93"/>
        <end position="123"/>
    </location>
</feature>
<evidence type="ECO:0000256" key="1">
    <source>
        <dbReference type="ARBA" id="ARBA00022723"/>
    </source>
</evidence>
<organism evidence="5 6">
    <name type="scientific">Fusarium torulosum</name>
    <dbReference type="NCBI Taxonomy" id="33205"/>
    <lineage>
        <taxon>Eukaryota</taxon>
        <taxon>Fungi</taxon>
        <taxon>Dikarya</taxon>
        <taxon>Ascomycota</taxon>
        <taxon>Pezizomycotina</taxon>
        <taxon>Sordariomycetes</taxon>
        <taxon>Hypocreomycetidae</taxon>
        <taxon>Hypocreales</taxon>
        <taxon>Nectriaceae</taxon>
        <taxon>Fusarium</taxon>
    </lineage>
</organism>
<evidence type="ECO:0000259" key="4">
    <source>
        <dbReference type="PROSITE" id="PS50048"/>
    </source>
</evidence>
<dbReference type="Gene3D" id="4.10.240.10">
    <property type="entry name" value="Zn(2)-C6 fungal-type DNA-binding domain"/>
    <property type="match status" value="1"/>
</dbReference>
<dbReference type="InterPro" id="IPR036864">
    <property type="entry name" value="Zn2-C6_fun-type_DNA-bd_sf"/>
</dbReference>
<name>A0AAE8MM28_9HYPO</name>
<dbReference type="Proteomes" id="UP001187734">
    <property type="component" value="Unassembled WGS sequence"/>
</dbReference>